<reference evidence="2" key="1">
    <citation type="submission" date="2020-05" db="EMBL/GenBank/DDBJ databases">
        <authorList>
            <person name="Chiriac C."/>
            <person name="Salcher M."/>
            <person name="Ghai R."/>
            <person name="Kavagutti S V."/>
        </authorList>
    </citation>
    <scope>NUCLEOTIDE SEQUENCE</scope>
</reference>
<dbReference type="Pfam" id="PF02577">
    <property type="entry name" value="BFN_dom"/>
    <property type="match status" value="1"/>
</dbReference>
<dbReference type="EMBL" id="CAFBLN010000001">
    <property type="protein sequence ID" value="CAB4856816.1"/>
    <property type="molecule type" value="Genomic_DNA"/>
</dbReference>
<dbReference type="InterPro" id="IPR003729">
    <property type="entry name" value="Bi_nuclease_dom"/>
</dbReference>
<feature type="domain" description="BFN" evidence="1">
    <location>
        <begin position="25"/>
        <end position="158"/>
    </location>
</feature>
<accession>A0A6J7CFI3</accession>
<evidence type="ECO:0000259" key="1">
    <source>
        <dbReference type="PROSITE" id="PS51658"/>
    </source>
</evidence>
<dbReference type="GO" id="GO:0004518">
    <property type="term" value="F:nuclease activity"/>
    <property type="evidence" value="ECO:0007669"/>
    <property type="project" value="InterPro"/>
</dbReference>
<dbReference type="InterPro" id="IPR036104">
    <property type="entry name" value="BFN_sf"/>
</dbReference>
<protein>
    <submittedName>
        <fullName evidence="2">Unannotated protein</fullName>
    </submittedName>
</protein>
<dbReference type="AlphaFoldDB" id="A0A6J7CFI3"/>
<proteinExistence type="predicted"/>
<dbReference type="Gene3D" id="3.10.690.10">
    <property type="entry name" value="Bifunctional nuclease domain"/>
    <property type="match status" value="1"/>
</dbReference>
<evidence type="ECO:0000313" key="2">
    <source>
        <dbReference type="EMBL" id="CAB4856816.1"/>
    </source>
</evidence>
<name>A0A6J7CFI3_9ZZZZ</name>
<dbReference type="PROSITE" id="PS51658">
    <property type="entry name" value="BFN"/>
    <property type="match status" value="1"/>
</dbReference>
<dbReference type="SUPFAM" id="SSF103256">
    <property type="entry name" value="Hypothetical protein TM0160"/>
    <property type="match status" value="1"/>
</dbReference>
<sequence length="158" mass="17242">MTDEIADTETSDIASTEPPEALESYRVMNVVSVTYNLPEPYPGINLQEAEEPYRGLAVTVALSDAQSIAMALEGQVNPRPSTHELFASALKGLTVDIIAVRITKHELGVFYAELDLMSSRGQVLIPCRLTDGIALALRQVVPAPLLCAESILQEHYQF</sequence>
<organism evidence="2">
    <name type="scientific">freshwater metagenome</name>
    <dbReference type="NCBI Taxonomy" id="449393"/>
    <lineage>
        <taxon>unclassified sequences</taxon>
        <taxon>metagenomes</taxon>
        <taxon>ecological metagenomes</taxon>
    </lineage>
</organism>
<gene>
    <name evidence="2" type="ORF">UFOPK3381_00018</name>
</gene>